<gene>
    <name evidence="1" type="ORF">QNH39_24930</name>
</gene>
<dbReference type="Proteomes" id="UP001178288">
    <property type="component" value="Chromosome"/>
</dbReference>
<evidence type="ECO:0000313" key="2">
    <source>
        <dbReference type="Proteomes" id="UP001178288"/>
    </source>
</evidence>
<reference evidence="1" key="1">
    <citation type="submission" date="2023-05" db="EMBL/GenBank/DDBJ databases">
        <title>Comparative genomics of Bacillaceae isolates and their secondary metabolite potential.</title>
        <authorList>
            <person name="Song L."/>
            <person name="Nielsen L.J."/>
            <person name="Mohite O."/>
            <person name="Xu X."/>
            <person name="Weber T."/>
            <person name="Kovacs A.T."/>
        </authorList>
    </citation>
    <scope>NUCLEOTIDE SEQUENCE</scope>
    <source>
        <strain evidence="1">XLM17</strain>
    </source>
</reference>
<proteinExistence type="predicted"/>
<sequence length="54" mass="6289">MIDLEKEAKRRLCHGKIKILEGYRTNVRQAISRLDESRTIVRAAYTANTRQVLC</sequence>
<protein>
    <submittedName>
        <fullName evidence="1">Uncharacterized protein</fullName>
    </submittedName>
</protein>
<accession>A0AA95MR81</accession>
<dbReference type="AlphaFoldDB" id="A0AA95MR81"/>
<evidence type="ECO:0000313" key="1">
    <source>
        <dbReference type="EMBL" id="WHY85806.1"/>
    </source>
</evidence>
<keyword evidence="2" id="KW-1185">Reference proteome</keyword>
<dbReference type="EMBL" id="CP126114">
    <property type="protein sequence ID" value="WHY85806.1"/>
    <property type="molecule type" value="Genomic_DNA"/>
</dbReference>
<dbReference type="KEGG" id="nnv:QNH39_24930"/>
<organism evidence="1 2">
    <name type="scientific">Neobacillus novalis</name>
    <dbReference type="NCBI Taxonomy" id="220687"/>
    <lineage>
        <taxon>Bacteria</taxon>
        <taxon>Bacillati</taxon>
        <taxon>Bacillota</taxon>
        <taxon>Bacilli</taxon>
        <taxon>Bacillales</taxon>
        <taxon>Bacillaceae</taxon>
        <taxon>Neobacillus</taxon>
    </lineage>
</organism>
<dbReference type="RefSeq" id="WP_156482415.1">
    <property type="nucleotide sequence ID" value="NZ_CP126114.1"/>
</dbReference>
<name>A0AA95MR81_9BACI</name>